<dbReference type="AlphaFoldDB" id="A0A1I1IFN9"/>
<name>A0A1I1IFN9_9RHOB</name>
<dbReference type="InterPro" id="IPR043129">
    <property type="entry name" value="ATPase_NBD"/>
</dbReference>
<evidence type="ECO:0000256" key="1">
    <source>
        <dbReference type="SAM" id="MobiDB-lite"/>
    </source>
</evidence>
<evidence type="ECO:0000313" key="4">
    <source>
        <dbReference type="Proteomes" id="UP000231644"/>
    </source>
</evidence>
<dbReference type="PANTHER" id="PTHR11735">
    <property type="entry name" value="TRNA N6-ADENOSINE THREONYLCARBAMOYLTRANSFERASE"/>
    <property type="match status" value="1"/>
</dbReference>
<evidence type="ECO:0000259" key="2">
    <source>
        <dbReference type="Pfam" id="PF00814"/>
    </source>
</evidence>
<dbReference type="SUPFAM" id="SSF53067">
    <property type="entry name" value="Actin-like ATPase domain"/>
    <property type="match status" value="1"/>
</dbReference>
<dbReference type="InterPro" id="IPR000905">
    <property type="entry name" value="Gcp-like_dom"/>
</dbReference>
<dbReference type="InterPro" id="IPR022496">
    <property type="entry name" value="T6A_TsaB"/>
</dbReference>
<feature type="compositionally biased region" description="Low complexity" evidence="1">
    <location>
        <begin position="188"/>
        <end position="209"/>
    </location>
</feature>
<evidence type="ECO:0000313" key="3">
    <source>
        <dbReference type="EMBL" id="SFC34995.1"/>
    </source>
</evidence>
<protein>
    <submittedName>
        <fullName evidence="3">tRNA threonylcarbamoyl adenosine modification protein YeaZ</fullName>
    </submittedName>
</protein>
<dbReference type="Proteomes" id="UP000231644">
    <property type="component" value="Unassembled WGS sequence"/>
</dbReference>
<dbReference type="EMBL" id="FOLX01000001">
    <property type="protein sequence ID" value="SFC34995.1"/>
    <property type="molecule type" value="Genomic_DNA"/>
</dbReference>
<dbReference type="NCBIfam" id="TIGR03725">
    <property type="entry name" value="T6A_YeaZ"/>
    <property type="match status" value="1"/>
</dbReference>
<accession>A0A1I1IFN9</accession>
<dbReference type="OrthoDB" id="9809995at2"/>
<reference evidence="3 4" key="1">
    <citation type="submission" date="2016-10" db="EMBL/GenBank/DDBJ databases">
        <authorList>
            <person name="de Groot N.N."/>
        </authorList>
    </citation>
    <scope>NUCLEOTIDE SEQUENCE [LARGE SCALE GENOMIC DNA]</scope>
    <source>
        <strain evidence="3 4">DSM 29619</strain>
    </source>
</reference>
<organism evidence="3 4">
    <name type="scientific">Pseudooceanicola nitratireducens</name>
    <dbReference type="NCBI Taxonomy" id="517719"/>
    <lineage>
        <taxon>Bacteria</taxon>
        <taxon>Pseudomonadati</taxon>
        <taxon>Pseudomonadota</taxon>
        <taxon>Alphaproteobacteria</taxon>
        <taxon>Rhodobacterales</taxon>
        <taxon>Paracoccaceae</taxon>
        <taxon>Pseudooceanicola</taxon>
    </lineage>
</organism>
<feature type="region of interest" description="Disordered" evidence="1">
    <location>
        <begin position="188"/>
        <end position="218"/>
    </location>
</feature>
<dbReference type="Pfam" id="PF00814">
    <property type="entry name" value="TsaD"/>
    <property type="match status" value="1"/>
</dbReference>
<dbReference type="PANTHER" id="PTHR11735:SF11">
    <property type="entry name" value="TRNA THREONYLCARBAMOYLADENOSINE BIOSYNTHESIS PROTEIN TSAB"/>
    <property type="match status" value="1"/>
</dbReference>
<dbReference type="STRING" id="517719.SAMN05421762_0641"/>
<feature type="domain" description="Gcp-like" evidence="2">
    <location>
        <begin position="36"/>
        <end position="107"/>
    </location>
</feature>
<dbReference type="Gene3D" id="3.30.420.40">
    <property type="match status" value="2"/>
</dbReference>
<sequence length="218" mass="22512">MRSDPIILAFDTSAAHCAAALLSGDRVIAARVEEMKKGQAERLFPLLEDILAEGGTAWSDLTRIGVGIGPGNFTGIRIAVSAARGLALSLNVPAIGVSTFQALTWDLPGDSVALVPAPQNRAYVQHMTAQGSEDPQLIQLEDIADLSLPAGLTWVGAGAEDIAPRMTGTATAPRAPLAEAIARIAARTDASTAPSPAPLYLRPADAAPPRDAPPQIVA</sequence>
<dbReference type="RefSeq" id="WP_093450311.1">
    <property type="nucleotide sequence ID" value="NZ_FNZG01000002.1"/>
</dbReference>
<dbReference type="GO" id="GO:0005829">
    <property type="term" value="C:cytosol"/>
    <property type="evidence" value="ECO:0007669"/>
    <property type="project" value="TreeGrafter"/>
</dbReference>
<gene>
    <name evidence="3" type="ORF">SAMN05421762_0641</name>
</gene>
<dbReference type="GO" id="GO:0002949">
    <property type="term" value="P:tRNA threonylcarbamoyladenosine modification"/>
    <property type="evidence" value="ECO:0007669"/>
    <property type="project" value="InterPro"/>
</dbReference>
<keyword evidence="4" id="KW-1185">Reference proteome</keyword>
<proteinExistence type="predicted"/>